<feature type="region of interest" description="Disordered" evidence="3">
    <location>
        <begin position="339"/>
        <end position="364"/>
    </location>
</feature>
<dbReference type="InterPro" id="IPR001452">
    <property type="entry name" value="SH3_domain"/>
</dbReference>
<evidence type="ECO:0000259" key="6">
    <source>
        <dbReference type="PROSITE" id="PS50002"/>
    </source>
</evidence>
<keyword evidence="1 2" id="KW-0728">SH3 domain</keyword>
<evidence type="ECO:0000256" key="4">
    <source>
        <dbReference type="SAM" id="Phobius"/>
    </source>
</evidence>
<keyword evidence="4" id="KW-0812">Transmembrane</keyword>
<keyword evidence="4" id="KW-0472">Membrane</keyword>
<evidence type="ECO:0000256" key="1">
    <source>
        <dbReference type="ARBA" id="ARBA00022443"/>
    </source>
</evidence>
<dbReference type="SUPFAM" id="SSF50044">
    <property type="entry name" value="SH3-domain"/>
    <property type="match status" value="1"/>
</dbReference>
<keyword evidence="4" id="KW-1133">Transmembrane helix</keyword>
<feature type="compositionally biased region" description="Polar residues" evidence="3">
    <location>
        <begin position="339"/>
        <end position="348"/>
    </location>
</feature>
<proteinExistence type="predicted"/>
<dbReference type="AlphaFoldDB" id="A0A168TCY9"/>
<feature type="region of interest" description="Disordered" evidence="3">
    <location>
        <begin position="277"/>
        <end position="309"/>
    </location>
</feature>
<accession>A0A168TCY9</accession>
<keyword evidence="8" id="KW-1185">Reference proteome</keyword>
<dbReference type="STRING" id="4829.A0A168TCY9"/>
<dbReference type="EMBL" id="LT555210">
    <property type="protein sequence ID" value="SAM09855.1"/>
    <property type="molecule type" value="Genomic_DNA"/>
</dbReference>
<evidence type="ECO:0000313" key="8">
    <source>
        <dbReference type="Proteomes" id="UP000078561"/>
    </source>
</evidence>
<organism evidence="7">
    <name type="scientific">Absidia glauca</name>
    <name type="common">Pin mould</name>
    <dbReference type="NCBI Taxonomy" id="4829"/>
    <lineage>
        <taxon>Eukaryota</taxon>
        <taxon>Fungi</taxon>
        <taxon>Fungi incertae sedis</taxon>
        <taxon>Mucoromycota</taxon>
        <taxon>Mucoromycotina</taxon>
        <taxon>Mucoromycetes</taxon>
        <taxon>Mucorales</taxon>
        <taxon>Cunninghamellaceae</taxon>
        <taxon>Absidia</taxon>
    </lineage>
</organism>
<name>A0A168TCY9_ABSGL</name>
<feature type="domain" description="SH3" evidence="6">
    <location>
        <begin position="364"/>
        <end position="425"/>
    </location>
</feature>
<dbReference type="OrthoDB" id="5340910at2759"/>
<evidence type="ECO:0000313" key="7">
    <source>
        <dbReference type="EMBL" id="SAM09855.1"/>
    </source>
</evidence>
<dbReference type="PROSITE" id="PS50002">
    <property type="entry name" value="SH3"/>
    <property type="match status" value="1"/>
</dbReference>
<evidence type="ECO:0000256" key="5">
    <source>
        <dbReference type="SAM" id="SignalP"/>
    </source>
</evidence>
<dbReference type="InParanoid" id="A0A168TCY9"/>
<reference evidence="7" key="1">
    <citation type="submission" date="2016-04" db="EMBL/GenBank/DDBJ databases">
        <authorList>
            <person name="Evans L.H."/>
            <person name="Alamgir A."/>
            <person name="Owens N."/>
            <person name="Weber N.D."/>
            <person name="Virtaneva K."/>
            <person name="Barbian K."/>
            <person name="Babar A."/>
            <person name="Rosenke K."/>
        </authorList>
    </citation>
    <scope>NUCLEOTIDE SEQUENCE [LARGE SCALE GENOMIC DNA]</scope>
    <source>
        <strain evidence="7">CBS 101.48</strain>
    </source>
</reference>
<gene>
    <name evidence="7" type="primary">ABSGL_15564.1 scaffold 17607</name>
</gene>
<feature type="compositionally biased region" description="Low complexity" evidence="3">
    <location>
        <begin position="429"/>
        <end position="440"/>
    </location>
</feature>
<dbReference type="Proteomes" id="UP000078561">
    <property type="component" value="Unassembled WGS sequence"/>
</dbReference>
<dbReference type="SMART" id="SM00326">
    <property type="entry name" value="SH3"/>
    <property type="match status" value="1"/>
</dbReference>
<feature type="transmembrane region" description="Helical" evidence="4">
    <location>
        <begin position="242"/>
        <end position="269"/>
    </location>
</feature>
<feature type="region of interest" description="Disordered" evidence="3">
    <location>
        <begin position="429"/>
        <end position="458"/>
    </location>
</feature>
<evidence type="ECO:0000256" key="2">
    <source>
        <dbReference type="PROSITE-ProRule" id="PRU00192"/>
    </source>
</evidence>
<sequence>MYYPFTSPPLLSPLLLLLLVSVSLVSTQQQPSPDDPPAICLSLRQSKVCPAFHQFYVSTGVVDRYPFLPSNITTVQELDQGLLSFVNSTSDYLLPLGCLGTNYSPNPPYARYALTKMCARLIQDPEDSLPCNTEHNVMPPPLCQSTCLDWVHSVTAITSQPQVCSDTSQRTAALANYTSHCLSWQGYNATADQNCISGFANEPDNCGFRDNVKEACEFCQNKPPSNCCQMVTCPNPDKQQGLALATIIGIVVGGVAGLSLILVAAFCFCKSKRRRSSRQKDDDDPFPPAASTASSYFSDSKTAIQQPHHPHQLHPFKHWIEDSTTTAAPTTVSLMKNTSATSLPSPISLQDDHHLQPPPPPPQQQQDLYNVVHAYPPQMEDELALSIGDTILLAYPFDDGWALGVNTATGLKGAFPMICVTRIEPSTTTEPESTTLVTSTIPKRMASKSSKSASSPFR</sequence>
<dbReference type="InterPro" id="IPR036028">
    <property type="entry name" value="SH3-like_dom_sf"/>
</dbReference>
<protein>
    <recommendedName>
        <fullName evidence="6">SH3 domain-containing protein</fullName>
    </recommendedName>
</protein>
<keyword evidence="5" id="KW-0732">Signal</keyword>
<feature type="chain" id="PRO_5007900470" description="SH3 domain-containing protein" evidence="5">
    <location>
        <begin position="28"/>
        <end position="458"/>
    </location>
</feature>
<dbReference type="Pfam" id="PF14604">
    <property type="entry name" value="SH3_9"/>
    <property type="match status" value="1"/>
</dbReference>
<evidence type="ECO:0000256" key="3">
    <source>
        <dbReference type="SAM" id="MobiDB-lite"/>
    </source>
</evidence>
<feature type="compositionally biased region" description="Low complexity" evidence="3">
    <location>
        <begin position="447"/>
        <end position="458"/>
    </location>
</feature>
<feature type="compositionally biased region" description="Polar residues" evidence="3">
    <location>
        <begin position="291"/>
        <end position="304"/>
    </location>
</feature>
<feature type="signal peptide" evidence="5">
    <location>
        <begin position="1"/>
        <end position="27"/>
    </location>
</feature>
<dbReference type="OMA" id="KHWIEDS"/>
<dbReference type="Gene3D" id="2.30.30.40">
    <property type="entry name" value="SH3 Domains"/>
    <property type="match status" value="1"/>
</dbReference>